<dbReference type="RefSeq" id="XP_024672579.1">
    <property type="nucleotide sequence ID" value="XM_024816378.1"/>
</dbReference>
<evidence type="ECO:0000313" key="2">
    <source>
        <dbReference type="EMBL" id="PLB38567.1"/>
    </source>
</evidence>
<dbReference type="AlphaFoldDB" id="A0A2I2FD93"/>
<evidence type="ECO:0008006" key="4">
    <source>
        <dbReference type="Google" id="ProtNLM"/>
    </source>
</evidence>
<organism evidence="2 3">
    <name type="scientific">Aspergillus candidus</name>
    <dbReference type="NCBI Taxonomy" id="41067"/>
    <lineage>
        <taxon>Eukaryota</taxon>
        <taxon>Fungi</taxon>
        <taxon>Dikarya</taxon>
        <taxon>Ascomycota</taxon>
        <taxon>Pezizomycotina</taxon>
        <taxon>Eurotiomycetes</taxon>
        <taxon>Eurotiomycetidae</taxon>
        <taxon>Eurotiales</taxon>
        <taxon>Aspergillaceae</taxon>
        <taxon>Aspergillus</taxon>
        <taxon>Aspergillus subgen. Circumdati</taxon>
    </lineage>
</organism>
<reference evidence="2 3" key="1">
    <citation type="submission" date="2017-12" db="EMBL/GenBank/DDBJ databases">
        <authorList>
            <consortium name="DOE Joint Genome Institute"/>
            <person name="Haridas S."/>
            <person name="Kjaerbolling I."/>
            <person name="Vesth T.C."/>
            <person name="Frisvad J.C."/>
            <person name="Nybo J.L."/>
            <person name="Theobald S."/>
            <person name="Kuo A."/>
            <person name="Bowyer P."/>
            <person name="Matsuda Y."/>
            <person name="Mondo S."/>
            <person name="Lyhne E.K."/>
            <person name="Kogle M.E."/>
            <person name="Clum A."/>
            <person name="Lipzen A."/>
            <person name="Salamov A."/>
            <person name="Ngan C.Y."/>
            <person name="Daum C."/>
            <person name="Chiniquy J."/>
            <person name="Barry K."/>
            <person name="LaButti K."/>
            <person name="Simmons B.A."/>
            <person name="Magnuson J.K."/>
            <person name="Mortensen U.H."/>
            <person name="Larsen T.O."/>
            <person name="Grigoriev I.V."/>
            <person name="Baker S.E."/>
            <person name="Andersen M.R."/>
            <person name="Nordberg H.P."/>
            <person name="Cantor M.N."/>
            <person name="Hua S.X."/>
        </authorList>
    </citation>
    <scope>NUCLEOTIDE SEQUENCE [LARGE SCALE GENOMIC DNA]</scope>
    <source>
        <strain evidence="2 3">CBS 102.13</strain>
    </source>
</reference>
<dbReference type="InterPro" id="IPR009003">
    <property type="entry name" value="Peptidase_S1_PA"/>
</dbReference>
<feature type="region of interest" description="Disordered" evidence="1">
    <location>
        <begin position="164"/>
        <end position="208"/>
    </location>
</feature>
<proteinExistence type="predicted"/>
<sequence length="260" mass="29263">MGSSPVTESDTAAREILQLDWPSVYDLQANIDRLTREIAFDENDQLMDLMRPIDLADQGSDEVYVTDEERDFYKRRRALLDMYRSSRALLQRFAVPERCYLGHVVFGSGFYRARRSREDAMPSIRDWALIQIAPKRLGKRNVHTYGQEYPPLRDDGARHFAQARGTSDPHQKWAIDSGDRGGPNGEEFTLETEEHSVTPSDGGPFAEPGDSGSLVFNSGGDVVGILVAGGMRVNVAYFQHIKDVFEDIKDVTGAMDIRLM</sequence>
<dbReference type="SUPFAM" id="SSF50494">
    <property type="entry name" value="Trypsin-like serine proteases"/>
    <property type="match status" value="2"/>
</dbReference>
<dbReference type="STRING" id="41067.A0A2I2FD93"/>
<name>A0A2I2FD93_ASPCN</name>
<evidence type="ECO:0000256" key="1">
    <source>
        <dbReference type="SAM" id="MobiDB-lite"/>
    </source>
</evidence>
<gene>
    <name evidence="2" type="ORF">BDW47DRAFT_125398</name>
</gene>
<protein>
    <recommendedName>
        <fullName evidence="4">Peptidase S1 domain-containing protein</fullName>
    </recommendedName>
</protein>
<dbReference type="Proteomes" id="UP000234585">
    <property type="component" value="Unassembled WGS sequence"/>
</dbReference>
<dbReference type="GeneID" id="36523538"/>
<dbReference type="EMBL" id="KZ559135">
    <property type="protein sequence ID" value="PLB38567.1"/>
    <property type="molecule type" value="Genomic_DNA"/>
</dbReference>
<keyword evidence="3" id="KW-1185">Reference proteome</keyword>
<dbReference type="OrthoDB" id="5424209at2759"/>
<evidence type="ECO:0000313" key="3">
    <source>
        <dbReference type="Proteomes" id="UP000234585"/>
    </source>
</evidence>
<accession>A0A2I2FD93</accession>
<feature type="compositionally biased region" description="Basic and acidic residues" evidence="1">
    <location>
        <begin position="167"/>
        <end position="179"/>
    </location>
</feature>